<gene>
    <name evidence="1" type="ORF">CSSPJE1EN1_LOCUS25811</name>
</gene>
<evidence type="ECO:0000313" key="1">
    <source>
        <dbReference type="EMBL" id="CAK9250433.1"/>
    </source>
</evidence>
<proteinExistence type="predicted"/>
<evidence type="ECO:0000313" key="2">
    <source>
        <dbReference type="Proteomes" id="UP001497444"/>
    </source>
</evidence>
<name>A0ABP0V7R4_9BRYO</name>
<sequence length="94" mass="10755">MKSFVRRGYGRDSTGAAETRAALAGELCSKASTNRRRFSALWRRTGRKRLGRNVGCLTSKKQDGKTGFKRRNWAYDLENKKKADLEQLRQKCPC</sequence>
<organism evidence="1 2">
    <name type="scientific">Sphagnum jensenii</name>
    <dbReference type="NCBI Taxonomy" id="128206"/>
    <lineage>
        <taxon>Eukaryota</taxon>
        <taxon>Viridiplantae</taxon>
        <taxon>Streptophyta</taxon>
        <taxon>Embryophyta</taxon>
        <taxon>Bryophyta</taxon>
        <taxon>Sphagnophytina</taxon>
        <taxon>Sphagnopsida</taxon>
        <taxon>Sphagnales</taxon>
        <taxon>Sphagnaceae</taxon>
        <taxon>Sphagnum</taxon>
    </lineage>
</organism>
<dbReference type="EMBL" id="CAXAQS010000168">
    <property type="protein sequence ID" value="CAK9250433.1"/>
    <property type="molecule type" value="Genomic_DNA"/>
</dbReference>
<accession>A0ABP0V7R4</accession>
<dbReference type="Proteomes" id="UP001497444">
    <property type="component" value="Unassembled WGS sequence"/>
</dbReference>
<keyword evidence="2" id="KW-1185">Reference proteome</keyword>
<comment type="caution">
    <text evidence="1">The sequence shown here is derived from an EMBL/GenBank/DDBJ whole genome shotgun (WGS) entry which is preliminary data.</text>
</comment>
<protein>
    <submittedName>
        <fullName evidence="1">Uncharacterized protein</fullName>
    </submittedName>
</protein>
<reference evidence="1" key="1">
    <citation type="submission" date="2024-02" db="EMBL/GenBank/DDBJ databases">
        <authorList>
            <consortium name="ELIXIR-Norway"/>
            <consortium name="Elixir Norway"/>
        </authorList>
    </citation>
    <scope>NUCLEOTIDE SEQUENCE</scope>
</reference>